<evidence type="ECO:0008006" key="5">
    <source>
        <dbReference type="Google" id="ProtNLM"/>
    </source>
</evidence>
<accession>A0A8S9Q2K5</accession>
<evidence type="ECO:0000313" key="3">
    <source>
        <dbReference type="EMBL" id="KAF3524882.1"/>
    </source>
</evidence>
<evidence type="ECO:0000256" key="1">
    <source>
        <dbReference type="SAM" id="Phobius"/>
    </source>
</evidence>
<comment type="caution">
    <text evidence="3">The sequence shown here is derived from an EMBL/GenBank/DDBJ whole genome shotgun (WGS) entry which is preliminary data.</text>
</comment>
<dbReference type="Proteomes" id="UP000712600">
    <property type="component" value="Unassembled WGS sequence"/>
</dbReference>
<dbReference type="AlphaFoldDB" id="A0A8S9Q2K5"/>
<gene>
    <name evidence="3" type="ORF">F2Q69_00047587</name>
</gene>
<sequence>MLLFFLRFWLMLGTASPLVGSQLVVFDVVFLIVGWPPMTALWFADSFYLSFPLCFLISLQLSSLLASLVAFSFAMFDSPSLDCVALLFLFFPCFPWYTCAKLGSWSFSHFYPELCGSSLAFALGLSLFTLQGVSYLLVGGCASGV</sequence>
<keyword evidence="1" id="KW-1133">Transmembrane helix</keyword>
<evidence type="ECO:0000313" key="4">
    <source>
        <dbReference type="Proteomes" id="UP000712600"/>
    </source>
</evidence>
<dbReference type="EMBL" id="QGKX02001347">
    <property type="protein sequence ID" value="KAF3524882.1"/>
    <property type="molecule type" value="Genomic_DNA"/>
</dbReference>
<feature type="transmembrane region" description="Helical" evidence="1">
    <location>
        <begin position="81"/>
        <end position="98"/>
    </location>
</feature>
<keyword evidence="2" id="KW-0732">Signal</keyword>
<protein>
    <recommendedName>
        <fullName evidence="5">Transmembrane protein</fullName>
    </recommendedName>
</protein>
<name>A0A8S9Q2K5_BRACR</name>
<feature type="transmembrane region" description="Helical" evidence="1">
    <location>
        <begin position="47"/>
        <end position="74"/>
    </location>
</feature>
<feature type="transmembrane region" description="Helical" evidence="1">
    <location>
        <begin position="118"/>
        <end position="138"/>
    </location>
</feature>
<feature type="signal peptide" evidence="2">
    <location>
        <begin position="1"/>
        <end position="15"/>
    </location>
</feature>
<evidence type="ECO:0000256" key="2">
    <source>
        <dbReference type="SAM" id="SignalP"/>
    </source>
</evidence>
<reference evidence="3" key="1">
    <citation type="submission" date="2019-12" db="EMBL/GenBank/DDBJ databases">
        <title>Genome sequencing and annotation of Brassica cretica.</title>
        <authorList>
            <person name="Studholme D.J."/>
            <person name="Sarris P."/>
        </authorList>
    </citation>
    <scope>NUCLEOTIDE SEQUENCE</scope>
    <source>
        <strain evidence="3">PFS-109/04</strain>
        <tissue evidence="3">Leaf</tissue>
    </source>
</reference>
<keyword evidence="1" id="KW-0812">Transmembrane</keyword>
<proteinExistence type="predicted"/>
<organism evidence="3 4">
    <name type="scientific">Brassica cretica</name>
    <name type="common">Mustard</name>
    <dbReference type="NCBI Taxonomy" id="69181"/>
    <lineage>
        <taxon>Eukaryota</taxon>
        <taxon>Viridiplantae</taxon>
        <taxon>Streptophyta</taxon>
        <taxon>Embryophyta</taxon>
        <taxon>Tracheophyta</taxon>
        <taxon>Spermatophyta</taxon>
        <taxon>Magnoliopsida</taxon>
        <taxon>eudicotyledons</taxon>
        <taxon>Gunneridae</taxon>
        <taxon>Pentapetalae</taxon>
        <taxon>rosids</taxon>
        <taxon>malvids</taxon>
        <taxon>Brassicales</taxon>
        <taxon>Brassicaceae</taxon>
        <taxon>Brassiceae</taxon>
        <taxon>Brassica</taxon>
    </lineage>
</organism>
<keyword evidence="1" id="KW-0472">Membrane</keyword>
<feature type="chain" id="PRO_5035876761" description="Transmembrane protein" evidence="2">
    <location>
        <begin position="16"/>
        <end position="145"/>
    </location>
</feature>